<dbReference type="RefSeq" id="WP_311818847.1">
    <property type="nucleotide sequence ID" value="NZ_JARQBN010000006.1"/>
</dbReference>
<comment type="caution">
    <text evidence="1">The sequence shown here is derived from an EMBL/GenBank/DDBJ whole genome shotgun (WGS) entry which is preliminary data.</text>
</comment>
<evidence type="ECO:0000313" key="1">
    <source>
        <dbReference type="EMBL" id="MDT2827832.1"/>
    </source>
</evidence>
<accession>A0ABU3FQ72</accession>
<keyword evidence="2" id="KW-1185">Reference proteome</keyword>
<gene>
    <name evidence="1" type="ORF">P7H59_05100</name>
</gene>
<name>A0ABU3FQ72_9ENTE</name>
<dbReference type="Proteomes" id="UP001265301">
    <property type="component" value="Unassembled WGS sequence"/>
</dbReference>
<dbReference type="EMBL" id="JARQBN010000006">
    <property type="protein sequence ID" value="MDT2827832.1"/>
    <property type="molecule type" value="Genomic_DNA"/>
</dbReference>
<proteinExistence type="predicted"/>
<reference evidence="1 2" key="1">
    <citation type="submission" date="2023-03" db="EMBL/GenBank/DDBJ databases">
        <authorList>
            <person name="Shen W."/>
            <person name="Cai J."/>
        </authorList>
    </citation>
    <scope>NUCLEOTIDE SEQUENCE [LARGE SCALE GENOMIC DNA]</scope>
    <source>
        <strain evidence="1 2">B101</strain>
    </source>
</reference>
<evidence type="ECO:0008006" key="3">
    <source>
        <dbReference type="Google" id="ProtNLM"/>
    </source>
</evidence>
<organism evidence="1 2">
    <name type="scientific">Enterococcus viikkiensis</name>
    <dbReference type="NCBI Taxonomy" id="930854"/>
    <lineage>
        <taxon>Bacteria</taxon>
        <taxon>Bacillati</taxon>
        <taxon>Bacillota</taxon>
        <taxon>Bacilli</taxon>
        <taxon>Lactobacillales</taxon>
        <taxon>Enterococcaceae</taxon>
        <taxon>Enterococcus</taxon>
    </lineage>
</organism>
<evidence type="ECO:0000313" key="2">
    <source>
        <dbReference type="Proteomes" id="UP001265301"/>
    </source>
</evidence>
<protein>
    <recommendedName>
        <fullName evidence="3">Helix-turn-helix domain-containing protein</fullName>
    </recommendedName>
</protein>
<sequence>MELKIDKVTFEESAFQEMDERVAKQVQQNQDQLISYLEKKYQFPKYMNKSQAAKYLGVSYNTMMDKYVPAGLRLGIVDGVIRISQEECDRFMKEHQK</sequence>